<keyword evidence="2" id="KW-0560">Oxidoreductase</keyword>
<dbReference type="STRING" id="927083.DB32_004540"/>
<keyword evidence="2" id="KW-0223">Dioxygenase</keyword>
<dbReference type="RefSeq" id="WP_053234656.1">
    <property type="nucleotide sequence ID" value="NZ_CP011125.1"/>
</dbReference>
<dbReference type="AlphaFoldDB" id="A0A0F6YIU9"/>
<dbReference type="InterPro" id="IPR037523">
    <property type="entry name" value="VOC_core"/>
</dbReference>
<dbReference type="KEGG" id="samy:DB32_004540"/>
<protein>
    <submittedName>
        <fullName evidence="2">Glyoxalase/Bleomycin resistance protein/dioxygenase domain protein</fullName>
    </submittedName>
</protein>
<proteinExistence type="predicted"/>
<dbReference type="GO" id="GO:0051213">
    <property type="term" value="F:dioxygenase activity"/>
    <property type="evidence" value="ECO:0007669"/>
    <property type="project" value="UniProtKB-KW"/>
</dbReference>
<dbReference type="Gene3D" id="3.30.720.120">
    <property type="match status" value="1"/>
</dbReference>
<reference evidence="2 3" key="1">
    <citation type="submission" date="2015-03" db="EMBL/GenBank/DDBJ databases">
        <title>Genome assembly of Sandaracinus amylolyticus DSM 53668.</title>
        <authorList>
            <person name="Sharma G."/>
            <person name="Subramanian S."/>
        </authorList>
    </citation>
    <scope>NUCLEOTIDE SEQUENCE [LARGE SCALE GENOMIC DNA]</scope>
    <source>
        <strain evidence="2 3">DSM 53668</strain>
    </source>
</reference>
<gene>
    <name evidence="2" type="ORF">DB32_004540</name>
</gene>
<keyword evidence="3" id="KW-1185">Reference proteome</keyword>
<dbReference type="SUPFAM" id="SSF54593">
    <property type="entry name" value="Glyoxalase/Bleomycin resistance protein/Dihydroxybiphenyl dioxygenase"/>
    <property type="match status" value="1"/>
</dbReference>
<evidence type="ECO:0000313" key="2">
    <source>
        <dbReference type="EMBL" id="AKF07391.1"/>
    </source>
</evidence>
<dbReference type="PANTHER" id="PTHR36503:SF1">
    <property type="entry name" value="BLR2520 PROTEIN"/>
    <property type="match status" value="1"/>
</dbReference>
<dbReference type="PANTHER" id="PTHR36503">
    <property type="entry name" value="BLR2520 PROTEIN"/>
    <property type="match status" value="1"/>
</dbReference>
<organism evidence="2 3">
    <name type="scientific">Sandaracinus amylolyticus</name>
    <dbReference type="NCBI Taxonomy" id="927083"/>
    <lineage>
        <taxon>Bacteria</taxon>
        <taxon>Pseudomonadati</taxon>
        <taxon>Myxococcota</taxon>
        <taxon>Polyangia</taxon>
        <taxon>Polyangiales</taxon>
        <taxon>Sandaracinaceae</taxon>
        <taxon>Sandaracinus</taxon>
    </lineage>
</organism>
<dbReference type="PROSITE" id="PS51819">
    <property type="entry name" value="VOC"/>
    <property type="match status" value="1"/>
</dbReference>
<evidence type="ECO:0000259" key="1">
    <source>
        <dbReference type="PROSITE" id="PS51819"/>
    </source>
</evidence>
<name>A0A0F6YIU9_9BACT</name>
<sequence length="130" mass="14461">MQITRSAVSLNVDDVLASAEFVKKHFGFTEDMAADGFVSLSRRDAGFNLIFLRTGLASFKPESMKGRRADGLLVAFVVDDVDREYARLRAEGAPIVTPIETEAWGERYFQVQDPNGVILQLVQWVDPPQA</sequence>
<dbReference type="Proteomes" id="UP000034883">
    <property type="component" value="Chromosome"/>
</dbReference>
<dbReference type="InterPro" id="IPR004360">
    <property type="entry name" value="Glyas_Fos-R_dOase_dom"/>
</dbReference>
<dbReference type="Pfam" id="PF00903">
    <property type="entry name" value="Glyoxalase"/>
    <property type="match status" value="1"/>
</dbReference>
<feature type="domain" description="VOC" evidence="1">
    <location>
        <begin position="4"/>
        <end position="124"/>
    </location>
</feature>
<dbReference type="OrthoDB" id="9797663at2"/>
<accession>A0A0F6YIU9</accession>
<dbReference type="InterPro" id="IPR029068">
    <property type="entry name" value="Glyas_Bleomycin-R_OHBP_Dase"/>
</dbReference>
<evidence type="ECO:0000313" key="3">
    <source>
        <dbReference type="Proteomes" id="UP000034883"/>
    </source>
</evidence>
<dbReference type="Gene3D" id="3.30.720.110">
    <property type="match status" value="1"/>
</dbReference>
<dbReference type="EMBL" id="CP011125">
    <property type="protein sequence ID" value="AKF07391.1"/>
    <property type="molecule type" value="Genomic_DNA"/>
</dbReference>